<feature type="domain" description="LarA-like N-terminal" evidence="1">
    <location>
        <begin position="7"/>
        <end position="206"/>
    </location>
</feature>
<sequence length="420" mass="45691">MKVKLAYGRDGLEVDLPRERTTVIEPTYVPGLPDAEGAIRTALRNPIGTAPLRQIVKQGQSVAISVCDITRPMPSRTLLPVLLGELRHLPPQDITILIATGTHRTNTNEELAEMLGEDVVGKYRVVNHDGFDDDLLEKIGSTEAGIEVSLNRRWVESDVRITTGFVEPHFFAGFSGGPKMVAPGLAGFPTIMRLHDAAMIGHPDARFAVTVGNPIHDAIREIAGMSGVDFAVDVTINREHRITSVYAGELFAVHNAARAVARRLAMQPVNSAFDVVLTTNSGYPLDQNLYQAVKGMSAAAQVVRDGGRIICAAECSEGIPEHGQYRRILASRGSPAELLEMIQQPGFDRHDQWQAQIQAQIQMKADVYLKSGFLTPQQVAEAHLKPVEHIEDAIAECGPDAQICVLPEGPQTIPFIASNE</sequence>
<dbReference type="Gene3D" id="3.90.226.30">
    <property type="match status" value="1"/>
</dbReference>
<dbReference type="GO" id="GO:0050043">
    <property type="term" value="F:lactate racemase activity"/>
    <property type="evidence" value="ECO:0007669"/>
    <property type="project" value="InterPro"/>
</dbReference>
<evidence type="ECO:0000313" key="4">
    <source>
        <dbReference type="Proteomes" id="UP001174909"/>
    </source>
</evidence>
<dbReference type="AlphaFoldDB" id="A0AA35VYM4"/>
<accession>A0AA35VYM4</accession>
<dbReference type="PANTHER" id="PTHR33171:SF17">
    <property type="entry name" value="LARA-LIKE N-TERMINAL DOMAIN-CONTAINING PROTEIN"/>
    <property type="match status" value="1"/>
</dbReference>
<evidence type="ECO:0000313" key="3">
    <source>
        <dbReference type="EMBL" id="CAI7998981.1"/>
    </source>
</evidence>
<reference evidence="3" key="1">
    <citation type="submission" date="2023-03" db="EMBL/GenBank/DDBJ databases">
        <authorList>
            <person name="Steffen K."/>
            <person name="Cardenas P."/>
        </authorList>
    </citation>
    <scope>NUCLEOTIDE SEQUENCE</scope>
</reference>
<name>A0AA35VYM4_GEOBA</name>
<feature type="domain" description="Lactate racemase C-terminal" evidence="2">
    <location>
        <begin position="273"/>
        <end position="409"/>
    </location>
</feature>
<dbReference type="Pfam" id="PF09861">
    <property type="entry name" value="Lar_N"/>
    <property type="match status" value="1"/>
</dbReference>
<dbReference type="InterPro" id="IPR043166">
    <property type="entry name" value="LarA-like_C"/>
</dbReference>
<dbReference type="EMBL" id="CASHTH010000354">
    <property type="protein sequence ID" value="CAI7998981.1"/>
    <property type="molecule type" value="Genomic_DNA"/>
</dbReference>
<keyword evidence="4" id="KW-1185">Reference proteome</keyword>
<comment type="caution">
    <text evidence="3">The sequence shown here is derived from an EMBL/GenBank/DDBJ whole genome shotgun (WGS) entry which is preliminary data.</text>
</comment>
<proteinExistence type="predicted"/>
<dbReference type="InterPro" id="IPR048520">
    <property type="entry name" value="LarA_C"/>
</dbReference>
<dbReference type="Proteomes" id="UP001174909">
    <property type="component" value="Unassembled WGS sequence"/>
</dbReference>
<dbReference type="NCBIfam" id="NF033504">
    <property type="entry name" value="Ni_dep_LarA"/>
    <property type="match status" value="1"/>
</dbReference>
<protein>
    <submittedName>
        <fullName evidence="3">Lactate racemase</fullName>
    </submittedName>
</protein>
<dbReference type="InterPro" id="IPR047926">
    <property type="entry name" value="Ni_dep_LarA"/>
</dbReference>
<dbReference type="Pfam" id="PF21113">
    <property type="entry name" value="LarA_C"/>
    <property type="match status" value="1"/>
</dbReference>
<gene>
    <name evidence="3" type="ORF">GBAR_LOCUS2584</name>
</gene>
<evidence type="ECO:0000259" key="1">
    <source>
        <dbReference type="Pfam" id="PF09861"/>
    </source>
</evidence>
<organism evidence="3 4">
    <name type="scientific">Geodia barretti</name>
    <name type="common">Barrett's horny sponge</name>
    <dbReference type="NCBI Taxonomy" id="519541"/>
    <lineage>
        <taxon>Eukaryota</taxon>
        <taxon>Metazoa</taxon>
        <taxon>Porifera</taxon>
        <taxon>Demospongiae</taxon>
        <taxon>Heteroscleromorpha</taxon>
        <taxon>Tetractinellida</taxon>
        <taxon>Astrophorina</taxon>
        <taxon>Geodiidae</taxon>
        <taxon>Geodia</taxon>
    </lineage>
</organism>
<dbReference type="InterPro" id="IPR048068">
    <property type="entry name" value="LarA-like"/>
</dbReference>
<dbReference type="InterPro" id="IPR018657">
    <property type="entry name" value="LarA-like_N"/>
</dbReference>
<evidence type="ECO:0000259" key="2">
    <source>
        <dbReference type="Pfam" id="PF21113"/>
    </source>
</evidence>
<dbReference type="Gene3D" id="3.40.50.11440">
    <property type="match status" value="1"/>
</dbReference>
<dbReference type="PANTHER" id="PTHR33171">
    <property type="entry name" value="LAR_N DOMAIN-CONTAINING PROTEIN"/>
    <property type="match status" value="1"/>
</dbReference>